<keyword evidence="6" id="KW-1185">Reference proteome</keyword>
<dbReference type="EC" id="3.5.1.9" evidence="3"/>
<feature type="active site" description="Nucleophile" evidence="3">
    <location>
        <position position="148"/>
    </location>
</feature>
<organism evidence="5 6">
    <name type="scientific">Hermetia illucens</name>
    <name type="common">Black soldier fly</name>
    <dbReference type="NCBI Taxonomy" id="343691"/>
    <lineage>
        <taxon>Eukaryota</taxon>
        <taxon>Metazoa</taxon>
        <taxon>Ecdysozoa</taxon>
        <taxon>Arthropoda</taxon>
        <taxon>Hexapoda</taxon>
        <taxon>Insecta</taxon>
        <taxon>Pterygota</taxon>
        <taxon>Neoptera</taxon>
        <taxon>Endopterygota</taxon>
        <taxon>Diptera</taxon>
        <taxon>Brachycera</taxon>
        <taxon>Stratiomyomorpha</taxon>
        <taxon>Stratiomyidae</taxon>
        <taxon>Hermetiinae</taxon>
        <taxon>Hermetia</taxon>
    </lineage>
</organism>
<proteinExistence type="inferred from homology"/>
<dbReference type="UniPathway" id="UPA00333">
    <property type="reaction ID" value="UER00454"/>
</dbReference>
<dbReference type="AlphaFoldDB" id="A0A7R8US14"/>
<dbReference type="PANTHER" id="PTHR48081:SF33">
    <property type="entry name" value="KYNURENINE FORMAMIDASE"/>
    <property type="match status" value="1"/>
</dbReference>
<sequence length="290" mass="33672">MSSEELDKEYSPSYWSKRFKTGEEVLQNHFKIVEEETQRNLKRYNCKRNIRYGDREMERMDIYFNTEQGSPIVVYIHGGYWQELTKDQSAYCVSPLIENGGRVIVLDYDLCPNVKLEEIVQQIRKAIKFVFKYAENSNAQSVSIVGHSAGAHLAASVLQEEEIQDISNLDRPVSVFLISGVYDLTDLRKTTVNRNNLLSLDDTNVKKCSPIFHDYGHLKSLNIRFYLYVAENDSRVFIKQSENFHNHLLSSGLQTELRIVPVCDHFDIVENLRHSDFEIIRKIIEQAVVI</sequence>
<evidence type="ECO:0000256" key="2">
    <source>
        <dbReference type="ARBA" id="ARBA00023079"/>
    </source>
</evidence>
<dbReference type="GO" id="GO:0004061">
    <property type="term" value="F:arylformamidase activity"/>
    <property type="evidence" value="ECO:0007669"/>
    <property type="project" value="UniProtKB-UniRule"/>
</dbReference>
<accession>A0A7R8US14</accession>
<dbReference type="GO" id="GO:0019441">
    <property type="term" value="P:L-tryptophan catabolic process to kynurenine"/>
    <property type="evidence" value="ECO:0007669"/>
    <property type="project" value="UniProtKB-UniRule"/>
</dbReference>
<dbReference type="OMA" id="RQSRDFA"/>
<dbReference type="HAMAP" id="MF_03014">
    <property type="entry name" value="KFase"/>
    <property type="match status" value="1"/>
</dbReference>
<comment type="domain">
    <text evidence="3">The main chain amide nitrogen atoms of the second glycine and its adjacent residue in the HGGXW motif define the oxyanion hole, and stabilize the oxyanion that forms during the nucleophilic attack by the catalytic serine during substrate cleavage.</text>
</comment>
<comment type="similarity">
    <text evidence="3">Belongs to the kynurenine formamidase family.</text>
</comment>
<dbReference type="Pfam" id="PF20434">
    <property type="entry name" value="BD-FAE"/>
    <property type="match status" value="1"/>
</dbReference>
<dbReference type="SUPFAM" id="SSF53474">
    <property type="entry name" value="alpha/beta-Hydrolases"/>
    <property type="match status" value="1"/>
</dbReference>
<feature type="active site" evidence="3">
    <location>
        <position position="265"/>
    </location>
</feature>
<comment type="catalytic activity">
    <reaction evidence="3">
        <text>N-formyl-L-kynurenine + H2O = L-kynurenine + formate + H(+)</text>
        <dbReference type="Rhea" id="RHEA:13009"/>
        <dbReference type="ChEBI" id="CHEBI:15377"/>
        <dbReference type="ChEBI" id="CHEBI:15378"/>
        <dbReference type="ChEBI" id="CHEBI:15740"/>
        <dbReference type="ChEBI" id="CHEBI:57959"/>
        <dbReference type="ChEBI" id="CHEBI:58629"/>
        <dbReference type="EC" id="3.5.1.9"/>
    </reaction>
</comment>
<comment type="subunit">
    <text evidence="3">Homodimer.</text>
</comment>
<evidence type="ECO:0000313" key="6">
    <source>
        <dbReference type="Proteomes" id="UP000594454"/>
    </source>
</evidence>
<evidence type="ECO:0000313" key="5">
    <source>
        <dbReference type="EMBL" id="CAD7085979.1"/>
    </source>
</evidence>
<evidence type="ECO:0000256" key="1">
    <source>
        <dbReference type="ARBA" id="ARBA00022801"/>
    </source>
</evidence>
<dbReference type="InterPro" id="IPR029058">
    <property type="entry name" value="AB_hydrolase_fold"/>
</dbReference>
<dbReference type="InterPro" id="IPR050300">
    <property type="entry name" value="GDXG_lipolytic_enzyme"/>
</dbReference>
<reference evidence="5 6" key="1">
    <citation type="submission" date="2020-11" db="EMBL/GenBank/DDBJ databases">
        <authorList>
            <person name="Wallbank WR R."/>
            <person name="Pardo Diaz C."/>
            <person name="Kozak K."/>
            <person name="Martin S."/>
            <person name="Jiggins C."/>
            <person name="Moest M."/>
            <person name="Warren A I."/>
            <person name="Generalovic N T."/>
            <person name="Byers J.R.P. K."/>
            <person name="Montejo-Kovacevich G."/>
            <person name="Yen C E."/>
        </authorList>
    </citation>
    <scope>NUCLEOTIDE SEQUENCE [LARGE SCALE GENOMIC DNA]</scope>
</reference>
<dbReference type="EMBL" id="LR899011">
    <property type="protein sequence ID" value="CAD7085979.1"/>
    <property type="molecule type" value="Genomic_DNA"/>
</dbReference>
<keyword evidence="1 3" id="KW-0378">Hydrolase</keyword>
<comment type="function">
    <text evidence="3">Catalyzes the hydrolysis of N-formyl-L-kynurenine to L-kynurenine, the second step in the kynurenine pathway of tryptophan degradation. Required for elimination of toxic metabolites.</text>
</comment>
<evidence type="ECO:0000259" key="4">
    <source>
        <dbReference type="Pfam" id="PF20434"/>
    </source>
</evidence>
<dbReference type="OrthoDB" id="433474at2759"/>
<dbReference type="FunCoup" id="A0A7R8US14">
    <property type="interactions" value="237"/>
</dbReference>
<dbReference type="Proteomes" id="UP000594454">
    <property type="component" value="Chromosome 3"/>
</dbReference>
<comment type="pathway">
    <text evidence="3">Amino-acid degradation; L-tryptophan degradation via kynurenine pathway; L-kynurenine from L-tryptophan: step 2/2.</text>
</comment>
<gene>
    <name evidence="5" type="ORF">HERILL_LOCUS8784</name>
</gene>
<dbReference type="InterPro" id="IPR027519">
    <property type="entry name" value="KFase_ver/fungi-typ"/>
</dbReference>
<feature type="domain" description="BD-FAE-like" evidence="4">
    <location>
        <begin position="60"/>
        <end position="248"/>
    </location>
</feature>
<protein>
    <recommendedName>
        <fullName evidence="3">Kynurenine formamidase</fullName>
        <shortName evidence="3">KFA</shortName>
        <shortName evidence="3">KFase</shortName>
        <ecNumber evidence="3">3.5.1.9</ecNumber>
    </recommendedName>
    <alternativeName>
        <fullName evidence="3">Arylformamidase</fullName>
    </alternativeName>
    <alternativeName>
        <fullName evidence="3">N-formylkynurenine formamidase</fullName>
        <shortName evidence="3">FKF</shortName>
    </alternativeName>
</protein>
<dbReference type="InterPro" id="IPR049492">
    <property type="entry name" value="BD-FAE-like_dom"/>
</dbReference>
<evidence type="ECO:0000256" key="3">
    <source>
        <dbReference type="HAMAP-Rule" id="MF_03014"/>
    </source>
</evidence>
<feature type="active site" evidence="3">
    <location>
        <position position="233"/>
    </location>
</feature>
<dbReference type="Gene3D" id="3.40.50.1820">
    <property type="entry name" value="alpha/beta hydrolase"/>
    <property type="match status" value="1"/>
</dbReference>
<feature type="short sequence motif" description="HGGXW" evidence="3">
    <location>
        <begin position="77"/>
        <end position="81"/>
    </location>
</feature>
<name>A0A7R8US14_HERIL</name>
<dbReference type="PANTHER" id="PTHR48081">
    <property type="entry name" value="AB HYDROLASE SUPERFAMILY PROTEIN C4A8.06C"/>
    <property type="match status" value="1"/>
</dbReference>
<dbReference type="InParanoid" id="A0A7R8US14"/>
<keyword evidence="2 3" id="KW-0823">Tryptophan catabolism</keyword>